<evidence type="ECO:0000313" key="7">
    <source>
        <dbReference type="EMBL" id="VAW04341.1"/>
    </source>
</evidence>
<dbReference type="GO" id="GO:0006633">
    <property type="term" value="P:fatty acid biosynthetic process"/>
    <property type="evidence" value="ECO:0007669"/>
    <property type="project" value="UniProtKB-KW"/>
</dbReference>
<evidence type="ECO:0000256" key="2">
    <source>
        <dbReference type="ARBA" id="ARBA00022516"/>
    </source>
</evidence>
<reference evidence="7" key="1">
    <citation type="submission" date="2018-06" db="EMBL/GenBank/DDBJ databases">
        <authorList>
            <person name="Zhirakovskaya E."/>
        </authorList>
    </citation>
    <scope>NUCLEOTIDE SEQUENCE</scope>
</reference>
<keyword evidence="7" id="KW-0012">Acyltransferase</keyword>
<feature type="region of interest" description="Disordered" evidence="6">
    <location>
        <begin position="1"/>
        <end position="21"/>
    </location>
</feature>
<dbReference type="Gene3D" id="3.40.47.10">
    <property type="match status" value="1"/>
</dbReference>
<evidence type="ECO:0000256" key="5">
    <source>
        <dbReference type="ARBA" id="ARBA00023160"/>
    </source>
</evidence>
<evidence type="ECO:0000256" key="3">
    <source>
        <dbReference type="ARBA" id="ARBA00022832"/>
    </source>
</evidence>
<dbReference type="EC" id="2.3.1.180" evidence="7"/>
<dbReference type="EMBL" id="UOEF01000399">
    <property type="protein sequence ID" value="VAW04341.1"/>
    <property type="molecule type" value="Genomic_DNA"/>
</dbReference>
<feature type="non-terminal residue" evidence="7">
    <location>
        <position position="77"/>
    </location>
</feature>
<accession>A0A3B0SDG5</accession>
<comment type="similarity">
    <text evidence="1">Belongs to the thiolase-like superfamily. FabH family.</text>
</comment>
<dbReference type="InterPro" id="IPR016039">
    <property type="entry name" value="Thiolase-like"/>
</dbReference>
<dbReference type="PANTHER" id="PTHR43091:SF1">
    <property type="entry name" value="BETA-KETOACYL-[ACYL-CARRIER-PROTEIN] SYNTHASE III, CHLOROPLASTIC"/>
    <property type="match status" value="1"/>
</dbReference>
<evidence type="ECO:0000256" key="4">
    <source>
        <dbReference type="ARBA" id="ARBA00023098"/>
    </source>
</evidence>
<protein>
    <submittedName>
        <fullName evidence="7">3-oxoacyl-[acyl-carrier-protein] synthase, KASIII</fullName>
        <ecNumber evidence="7">2.3.1.180</ecNumber>
    </submittedName>
</protein>
<proteinExistence type="inferred from homology"/>
<keyword evidence="7" id="KW-0808">Transferase</keyword>
<dbReference type="SUPFAM" id="SSF53901">
    <property type="entry name" value="Thiolase-like"/>
    <property type="match status" value="1"/>
</dbReference>
<name>A0A3B0SDG5_9ZZZZ</name>
<dbReference type="GO" id="GO:0033818">
    <property type="term" value="F:beta-ketoacyl-acyl-carrier-protein synthase III activity"/>
    <property type="evidence" value="ECO:0007669"/>
    <property type="project" value="UniProtKB-EC"/>
</dbReference>
<organism evidence="7">
    <name type="scientific">hydrothermal vent metagenome</name>
    <dbReference type="NCBI Taxonomy" id="652676"/>
    <lineage>
        <taxon>unclassified sequences</taxon>
        <taxon>metagenomes</taxon>
        <taxon>ecological metagenomes</taxon>
    </lineage>
</organism>
<keyword evidence="5" id="KW-0275">Fatty acid biosynthesis</keyword>
<keyword evidence="3" id="KW-0276">Fatty acid metabolism</keyword>
<evidence type="ECO:0000256" key="6">
    <source>
        <dbReference type="SAM" id="MobiDB-lite"/>
    </source>
</evidence>
<keyword evidence="2" id="KW-0444">Lipid biosynthesis</keyword>
<dbReference type="AlphaFoldDB" id="A0A3B0SDG5"/>
<sequence>MSAGTLRSVIKGTGSSLPRTRVSNAELSKKVDTTDDWIVERTGIRFRHIAEDDETTSSLATEAAQKALSVAGIDASE</sequence>
<evidence type="ECO:0000256" key="1">
    <source>
        <dbReference type="ARBA" id="ARBA00008642"/>
    </source>
</evidence>
<dbReference type="PANTHER" id="PTHR43091">
    <property type="entry name" value="3-OXOACYL-[ACYL-CARRIER-PROTEIN] SYNTHASE"/>
    <property type="match status" value="1"/>
</dbReference>
<keyword evidence="4" id="KW-0443">Lipid metabolism</keyword>
<gene>
    <name evidence="7" type="ORF">MNBD_ALPHA04-1459</name>
</gene>